<dbReference type="InterPro" id="IPR010093">
    <property type="entry name" value="SinI_DNA-bd"/>
</dbReference>
<protein>
    <submittedName>
        <fullName evidence="3">MEDS domain-containing protein</fullName>
    </submittedName>
</protein>
<dbReference type="InterPro" id="IPR041657">
    <property type="entry name" value="HTH_17"/>
</dbReference>
<dbReference type="SUPFAM" id="SSF46955">
    <property type="entry name" value="Putative DNA-binding domain"/>
    <property type="match status" value="1"/>
</dbReference>
<dbReference type="AlphaFoldDB" id="A0A953M1Q0"/>
<dbReference type="NCBIfam" id="TIGR01764">
    <property type="entry name" value="excise"/>
    <property type="match status" value="1"/>
</dbReference>
<dbReference type="GO" id="GO:0003677">
    <property type="term" value="F:DNA binding"/>
    <property type="evidence" value="ECO:0007669"/>
    <property type="project" value="InterPro"/>
</dbReference>
<evidence type="ECO:0000259" key="2">
    <source>
        <dbReference type="Pfam" id="PF14417"/>
    </source>
</evidence>
<proteinExistence type="predicted"/>
<evidence type="ECO:0000313" key="3">
    <source>
        <dbReference type="EMBL" id="MBZ0156018.1"/>
    </source>
</evidence>
<dbReference type="Proteomes" id="UP000705867">
    <property type="component" value="Unassembled WGS sequence"/>
</dbReference>
<evidence type="ECO:0000259" key="1">
    <source>
        <dbReference type="Pfam" id="PF12728"/>
    </source>
</evidence>
<feature type="domain" description="Helix-turn-helix" evidence="1">
    <location>
        <begin position="4"/>
        <end position="54"/>
    </location>
</feature>
<dbReference type="CDD" id="cd04762">
    <property type="entry name" value="HTH_MerR-trunc"/>
    <property type="match status" value="1"/>
</dbReference>
<dbReference type="EMBL" id="JAIOIV010000060">
    <property type="protein sequence ID" value="MBZ0156018.1"/>
    <property type="molecule type" value="Genomic_DNA"/>
</dbReference>
<sequence length="248" mass="28559">MDRLLNIKEAAEFLKVSEMTIRRWTNSGRLKCFRVGGKRERRFRLSDLQELLQADRAEISLGFRGEKVPNEAHISHFYTSSEESFALGIPYIKEGIDRGELILCVLPEEKKQRFCSGLEEQGVLLSVLEQQGIFTVITGKASLDAQAETIRSLLEKSQLFKGFRLLGDMVWTFERSWDFPQLYALEKMTNEIRIGKDSLFLCQYDTTRFSADIAFMAMQTHNYTVYKDHVRSSPYFDIAKGWVPAVSS</sequence>
<reference evidence="3" key="2">
    <citation type="submission" date="2021-08" db="EMBL/GenBank/DDBJ databases">
        <authorList>
            <person name="Dalcin Martins P."/>
        </authorList>
    </citation>
    <scope>NUCLEOTIDE SEQUENCE</scope>
    <source>
        <strain evidence="3">MAG_39</strain>
    </source>
</reference>
<name>A0A953M1Q0_9BACT</name>
<dbReference type="Pfam" id="PF14417">
    <property type="entry name" value="MEDS"/>
    <property type="match status" value="1"/>
</dbReference>
<dbReference type="Pfam" id="PF12728">
    <property type="entry name" value="HTH_17"/>
    <property type="match status" value="1"/>
</dbReference>
<dbReference type="Gene3D" id="1.10.1660.10">
    <property type="match status" value="1"/>
</dbReference>
<reference evidence="3" key="1">
    <citation type="journal article" date="2021" name="bioRxiv">
        <title>Unraveling nitrogen, sulfur and carbon metabolic pathways and microbial community transcriptional responses to substrate deprivation and toxicity stresses in a bioreactor mimicking anoxic brackish coastal sediment conditions.</title>
        <authorList>
            <person name="Martins P.D."/>
            <person name="Echeveste M.J."/>
            <person name="Arshad A."/>
            <person name="Kurth J."/>
            <person name="Ouboter H."/>
            <person name="Jetten M.S.M."/>
            <person name="Welte C.U."/>
        </authorList>
    </citation>
    <scope>NUCLEOTIDE SEQUENCE</scope>
    <source>
        <strain evidence="3">MAG_39</strain>
    </source>
</reference>
<dbReference type="InterPro" id="IPR025847">
    <property type="entry name" value="MEDS_domain"/>
</dbReference>
<comment type="caution">
    <text evidence="3">The sequence shown here is derived from an EMBL/GenBank/DDBJ whole genome shotgun (WGS) entry which is preliminary data.</text>
</comment>
<feature type="domain" description="MEDS" evidence="2">
    <location>
        <begin position="73"/>
        <end position="221"/>
    </location>
</feature>
<accession>A0A953M1Q0</accession>
<organism evidence="3 4">
    <name type="scientific">Candidatus Nitrobium versatile</name>
    <dbReference type="NCBI Taxonomy" id="2884831"/>
    <lineage>
        <taxon>Bacteria</taxon>
        <taxon>Pseudomonadati</taxon>
        <taxon>Nitrospirota</taxon>
        <taxon>Nitrospiria</taxon>
        <taxon>Nitrospirales</taxon>
        <taxon>Nitrospiraceae</taxon>
        <taxon>Candidatus Nitrobium</taxon>
    </lineage>
</organism>
<gene>
    <name evidence="3" type="ORF">K8I29_07350</name>
</gene>
<dbReference type="InterPro" id="IPR009061">
    <property type="entry name" value="DNA-bd_dom_put_sf"/>
</dbReference>
<evidence type="ECO:0000313" key="4">
    <source>
        <dbReference type="Proteomes" id="UP000705867"/>
    </source>
</evidence>